<dbReference type="RefSeq" id="WP_128746265.1">
    <property type="nucleotide sequence ID" value="NZ_CP035281.1"/>
</dbReference>
<dbReference type="OrthoDB" id="1708369at2"/>
<accession>A0A410PX56</accession>
<proteinExistence type="predicted"/>
<keyword evidence="1" id="KW-0472">Membrane</keyword>
<name>A0A410PX56_9FIRM</name>
<gene>
    <name evidence="2" type="ORF">EQM06_09805</name>
</gene>
<organism evidence="2 3">
    <name type="scientific">Aminipila luticellarii</name>
    <dbReference type="NCBI Taxonomy" id="2507160"/>
    <lineage>
        <taxon>Bacteria</taxon>
        <taxon>Bacillati</taxon>
        <taxon>Bacillota</taxon>
        <taxon>Clostridia</taxon>
        <taxon>Peptostreptococcales</taxon>
        <taxon>Anaerovoracaceae</taxon>
        <taxon>Aminipila</taxon>
    </lineage>
</organism>
<feature type="transmembrane region" description="Helical" evidence="1">
    <location>
        <begin position="14"/>
        <end position="32"/>
    </location>
</feature>
<dbReference type="KEGG" id="amij:EQM06_09805"/>
<evidence type="ECO:0008006" key="4">
    <source>
        <dbReference type="Google" id="ProtNLM"/>
    </source>
</evidence>
<reference evidence="2 3" key="1">
    <citation type="submission" date="2019-01" db="EMBL/GenBank/DDBJ databases">
        <title>Draft genomes of a novel of Aminipila strains.</title>
        <authorList>
            <person name="Ma S."/>
        </authorList>
    </citation>
    <scope>NUCLEOTIDE SEQUENCE [LARGE SCALE GENOMIC DNA]</scope>
    <source>
        <strain evidence="3">JN-39</strain>
    </source>
</reference>
<keyword evidence="3" id="KW-1185">Reference proteome</keyword>
<dbReference type="Proteomes" id="UP000287601">
    <property type="component" value="Chromosome"/>
</dbReference>
<evidence type="ECO:0000313" key="2">
    <source>
        <dbReference type="EMBL" id="QAT43485.1"/>
    </source>
</evidence>
<protein>
    <recommendedName>
        <fullName evidence="4">YceG-like family protein</fullName>
    </recommendedName>
</protein>
<keyword evidence="1" id="KW-0812">Transmembrane</keyword>
<dbReference type="EMBL" id="CP035281">
    <property type="protein sequence ID" value="QAT43485.1"/>
    <property type="molecule type" value="Genomic_DNA"/>
</dbReference>
<sequence>MGKVKDILYDISDILTAFCIVVVAGIVIWVSIGHIMEYPSMVAAESQKNQENTNFGLAVPVGDDTTSEGAVTGNASTGSAVGGKGTSDSAVELYSIYINYGESTTVIAQKFVDAGLFDSVQQFNTLVTQMNAASSIKAGNFIIPANATPEEVIKKITTSPGA</sequence>
<dbReference type="Gene3D" id="3.30.1490.480">
    <property type="entry name" value="Endolytic murein transglycosylase"/>
    <property type="match status" value="1"/>
</dbReference>
<evidence type="ECO:0000313" key="3">
    <source>
        <dbReference type="Proteomes" id="UP000287601"/>
    </source>
</evidence>
<evidence type="ECO:0000256" key="1">
    <source>
        <dbReference type="SAM" id="Phobius"/>
    </source>
</evidence>
<dbReference type="AlphaFoldDB" id="A0A410PX56"/>
<keyword evidence="1" id="KW-1133">Transmembrane helix</keyword>